<dbReference type="EMBL" id="MT142092">
    <property type="protein sequence ID" value="QJA74354.1"/>
    <property type="molecule type" value="Genomic_DNA"/>
</dbReference>
<sequence>MRVEWDATLYEYTLRYRYISGLDAWIRARAYETVRDGYWLTKRAKEELAELLTGAT</sequence>
<protein>
    <submittedName>
        <fullName evidence="2">Uncharacterized protein</fullName>
    </submittedName>
</protein>
<gene>
    <name evidence="1" type="ORF">MM415A02041_0012</name>
    <name evidence="2" type="ORF">MM415B03171_0006</name>
</gene>
<name>A0A6M3KZC5_9ZZZZ</name>
<evidence type="ECO:0000313" key="2">
    <source>
        <dbReference type="EMBL" id="QJA86535.1"/>
    </source>
</evidence>
<dbReference type="EMBL" id="MT142641">
    <property type="protein sequence ID" value="QJA86535.1"/>
    <property type="molecule type" value="Genomic_DNA"/>
</dbReference>
<accession>A0A6M3KZC5</accession>
<dbReference type="AlphaFoldDB" id="A0A6M3KZC5"/>
<evidence type="ECO:0000313" key="1">
    <source>
        <dbReference type="EMBL" id="QJA74354.1"/>
    </source>
</evidence>
<reference evidence="2" key="1">
    <citation type="submission" date="2020-03" db="EMBL/GenBank/DDBJ databases">
        <title>The deep terrestrial virosphere.</title>
        <authorList>
            <person name="Holmfeldt K."/>
            <person name="Nilsson E."/>
            <person name="Simone D."/>
            <person name="Lopez-Fernandez M."/>
            <person name="Wu X."/>
            <person name="de Brujin I."/>
            <person name="Lundin D."/>
            <person name="Andersson A."/>
            <person name="Bertilsson S."/>
            <person name="Dopson M."/>
        </authorList>
    </citation>
    <scope>NUCLEOTIDE SEQUENCE</scope>
    <source>
        <strain evidence="1">MM415A02041</strain>
        <strain evidence="2">MM415B03171</strain>
    </source>
</reference>
<organism evidence="2">
    <name type="scientific">viral metagenome</name>
    <dbReference type="NCBI Taxonomy" id="1070528"/>
    <lineage>
        <taxon>unclassified sequences</taxon>
        <taxon>metagenomes</taxon>
        <taxon>organismal metagenomes</taxon>
    </lineage>
</organism>
<proteinExistence type="predicted"/>